<organism evidence="4">
    <name type="scientific">Simulacricoccus ruber</name>
    <dbReference type="NCBI Taxonomy" id="2303410"/>
    <lineage>
        <taxon>Bacteria</taxon>
        <taxon>Pseudomonadati</taxon>
        <taxon>Myxococcota</taxon>
        <taxon>Myxococcia</taxon>
        <taxon>Myxococcales</taxon>
        <taxon>Cystobacterineae</taxon>
        <taxon>Myxococcaceae</taxon>
        <taxon>Simulacricoccus</taxon>
    </lineage>
</organism>
<evidence type="ECO:0000256" key="1">
    <source>
        <dbReference type="ARBA" id="ARBA00006432"/>
    </source>
</evidence>
<dbReference type="GO" id="GO:0006633">
    <property type="term" value="P:fatty acid biosynthetic process"/>
    <property type="evidence" value="ECO:0007669"/>
    <property type="project" value="TreeGrafter"/>
</dbReference>
<dbReference type="InterPro" id="IPR042099">
    <property type="entry name" value="ANL_N_sf"/>
</dbReference>
<evidence type="ECO:0000256" key="2">
    <source>
        <dbReference type="ARBA" id="ARBA00022598"/>
    </source>
</evidence>
<dbReference type="EMBL" id="MH908884">
    <property type="protein sequence ID" value="AYM52779.1"/>
    <property type="molecule type" value="Genomic_DNA"/>
</dbReference>
<dbReference type="AlphaFoldDB" id="A0A3Q8I1Z0"/>
<dbReference type="InterPro" id="IPR040097">
    <property type="entry name" value="FAAL/FAAC"/>
</dbReference>
<dbReference type="PANTHER" id="PTHR22754:SF32">
    <property type="entry name" value="DISCO-INTERACTING PROTEIN 2"/>
    <property type="match status" value="1"/>
</dbReference>
<dbReference type="Gene3D" id="3.30.300.30">
    <property type="match status" value="1"/>
</dbReference>
<dbReference type="Pfam" id="PF00501">
    <property type="entry name" value="AMP-binding"/>
    <property type="match status" value="1"/>
</dbReference>
<name>A0A3Q8I1Z0_9BACT</name>
<feature type="domain" description="AMP-dependent synthetase/ligase" evidence="3">
    <location>
        <begin position="21"/>
        <end position="415"/>
    </location>
</feature>
<dbReference type="GO" id="GO:0070566">
    <property type="term" value="F:adenylyltransferase activity"/>
    <property type="evidence" value="ECO:0007669"/>
    <property type="project" value="TreeGrafter"/>
</dbReference>
<protein>
    <submittedName>
        <fullName evidence="4">AMP-binding protein</fullName>
    </submittedName>
</protein>
<comment type="similarity">
    <text evidence="1">Belongs to the ATP-dependent AMP-binding enzyme family.</text>
</comment>
<dbReference type="Gene3D" id="3.40.50.12780">
    <property type="entry name" value="N-terminal domain of ligase-like"/>
    <property type="match status" value="1"/>
</dbReference>
<dbReference type="GO" id="GO:0005886">
    <property type="term" value="C:plasma membrane"/>
    <property type="evidence" value="ECO:0007669"/>
    <property type="project" value="TreeGrafter"/>
</dbReference>
<dbReference type="GO" id="GO:0016874">
    <property type="term" value="F:ligase activity"/>
    <property type="evidence" value="ECO:0007669"/>
    <property type="project" value="UniProtKB-KW"/>
</dbReference>
<dbReference type="CDD" id="cd05931">
    <property type="entry name" value="FAAL"/>
    <property type="match status" value="1"/>
</dbReference>
<reference evidence="4" key="1">
    <citation type="journal article" date="2018" name="J. Ind. Microbiol. Biotechnol.">
        <title>Genome mining reveals uncommon alkylpyrones as type III PKS products from myxobacteria.</title>
        <authorList>
            <person name="Hug J.J."/>
            <person name="Panter F."/>
            <person name="Krug D."/>
            <person name="Muller R."/>
        </authorList>
    </citation>
    <scope>NUCLEOTIDE SEQUENCE</scope>
    <source>
        <strain evidence="4">MCy10636</strain>
    </source>
</reference>
<dbReference type="PANTHER" id="PTHR22754">
    <property type="entry name" value="DISCO-INTERACTING PROTEIN 2 DIP2 -RELATED"/>
    <property type="match status" value="1"/>
</dbReference>
<dbReference type="InterPro" id="IPR045851">
    <property type="entry name" value="AMP-bd_C_sf"/>
</dbReference>
<sequence length="591" mass="62992">MRGPPLPAPRFATLNDTLAAAARTAHGLIFVDAAEREERLPWSEVYARARATAAGLRELGVREGDRVALLLPTSPHFMDAFFGALLAGAVPVPLYPPVRLGRLEEYHRTTVRMLQLTGACVVLTDTRVRLLLGPSVAAARPRLGCRTVDDVRERGAERLSPVHVSPDALGLIQFSSGSTVDPKPVALSHRVLMAQLEALRLETPVPEGAPAMGVSWLPLYHDMGLVGCLLLAAYHPGSLVLIPPELFLARPGLWLRALSRHRGFISPAPNFAYGLCLKRVKDAELAGVDLSGWTQALNGAEPVSVETLRRFSERFGRWGFHAGACRPVYGMSETALAVTFPPLGRGMRSVAADAGVLAREGRVVEAGQGARAFASVGRPLAGFEVQVRGEDGQPRAEREVGRIHVRGPSVMTGYFGLPEATVRALSADGWLDTGDLGFAEGGELFITGRAKDLVIVRGANHAPQAFEDPLESVEGVRTGCAVALGFTPEGEEDEALLLLAERAGAGEAADDATVEEHIRAAVLAATGIRPHTVRLLAPGTLPRTSSGKLRRQEALRRYLGGELHAPKKVSAVGMAVEVAKSALAFARAREG</sequence>
<dbReference type="SUPFAM" id="SSF56801">
    <property type="entry name" value="Acetyl-CoA synthetase-like"/>
    <property type="match status" value="1"/>
</dbReference>
<accession>A0A3Q8I1Z0</accession>
<dbReference type="InterPro" id="IPR000873">
    <property type="entry name" value="AMP-dep_synth/lig_dom"/>
</dbReference>
<keyword evidence="2" id="KW-0436">Ligase</keyword>
<proteinExistence type="inferred from homology"/>
<evidence type="ECO:0000259" key="3">
    <source>
        <dbReference type="Pfam" id="PF00501"/>
    </source>
</evidence>
<evidence type="ECO:0000313" key="4">
    <source>
        <dbReference type="EMBL" id="AYM52779.1"/>
    </source>
</evidence>